<organism evidence="2 3">
    <name type="scientific">Hyaloscypha hepaticicola</name>
    <dbReference type="NCBI Taxonomy" id="2082293"/>
    <lineage>
        <taxon>Eukaryota</taxon>
        <taxon>Fungi</taxon>
        <taxon>Dikarya</taxon>
        <taxon>Ascomycota</taxon>
        <taxon>Pezizomycotina</taxon>
        <taxon>Leotiomycetes</taxon>
        <taxon>Helotiales</taxon>
        <taxon>Hyaloscyphaceae</taxon>
        <taxon>Hyaloscypha</taxon>
    </lineage>
</organism>
<dbReference type="Proteomes" id="UP000235672">
    <property type="component" value="Unassembled WGS sequence"/>
</dbReference>
<reference evidence="2 3" key="1">
    <citation type="submission" date="2016-05" db="EMBL/GenBank/DDBJ databases">
        <title>A degradative enzymes factory behind the ericoid mycorrhizal symbiosis.</title>
        <authorList>
            <consortium name="DOE Joint Genome Institute"/>
            <person name="Martino E."/>
            <person name="Morin E."/>
            <person name="Grelet G."/>
            <person name="Kuo A."/>
            <person name="Kohler A."/>
            <person name="Daghino S."/>
            <person name="Barry K."/>
            <person name="Choi C."/>
            <person name="Cichocki N."/>
            <person name="Clum A."/>
            <person name="Copeland A."/>
            <person name="Hainaut M."/>
            <person name="Haridas S."/>
            <person name="Labutti K."/>
            <person name="Lindquist E."/>
            <person name="Lipzen A."/>
            <person name="Khouja H.-R."/>
            <person name="Murat C."/>
            <person name="Ohm R."/>
            <person name="Olson A."/>
            <person name="Spatafora J."/>
            <person name="Veneault-Fourrey C."/>
            <person name="Henrissat B."/>
            <person name="Grigoriev I."/>
            <person name="Martin F."/>
            <person name="Perotto S."/>
        </authorList>
    </citation>
    <scope>NUCLEOTIDE SEQUENCE [LARGE SCALE GENOMIC DNA]</scope>
    <source>
        <strain evidence="2 3">UAMH 7357</strain>
    </source>
</reference>
<evidence type="ECO:0000313" key="2">
    <source>
        <dbReference type="EMBL" id="PMD15310.1"/>
    </source>
</evidence>
<gene>
    <name evidence="2" type="ORF">NA56DRAFT_350531</name>
</gene>
<evidence type="ECO:0000256" key="1">
    <source>
        <dbReference type="SAM" id="Phobius"/>
    </source>
</evidence>
<accession>A0A2J6PMQ0</accession>
<dbReference type="AlphaFoldDB" id="A0A2J6PMQ0"/>
<keyword evidence="3" id="KW-1185">Reference proteome</keyword>
<feature type="transmembrane region" description="Helical" evidence="1">
    <location>
        <begin position="89"/>
        <end position="106"/>
    </location>
</feature>
<keyword evidence="1" id="KW-0812">Transmembrane</keyword>
<evidence type="ECO:0000313" key="3">
    <source>
        <dbReference type="Proteomes" id="UP000235672"/>
    </source>
</evidence>
<protein>
    <submittedName>
        <fullName evidence="2">Uncharacterized protein</fullName>
    </submittedName>
</protein>
<keyword evidence="1" id="KW-0472">Membrane</keyword>
<keyword evidence="1" id="KW-1133">Transmembrane helix</keyword>
<name>A0A2J6PMQ0_9HELO</name>
<proteinExistence type="predicted"/>
<dbReference type="EMBL" id="KZ613514">
    <property type="protein sequence ID" value="PMD15310.1"/>
    <property type="molecule type" value="Genomic_DNA"/>
</dbReference>
<sequence>MLLKKPFFARFPRYFSEHPASSLPEPRRHNQNIIINSLIIKHYRSSFVPLSTSKPSHTISQSVTRQGKETGRVMSIILTSYTQSLRKQWYLLPPSLPFIIIVYFVTASHL</sequence>